<feature type="coiled-coil region" evidence="4">
    <location>
        <begin position="185"/>
        <end position="237"/>
    </location>
</feature>
<evidence type="ECO:0000256" key="4">
    <source>
        <dbReference type="SAM" id="Coils"/>
    </source>
</evidence>
<evidence type="ECO:0000256" key="3">
    <source>
        <dbReference type="ARBA" id="ARBA00033164"/>
    </source>
</evidence>
<dbReference type="InterPro" id="IPR050188">
    <property type="entry name" value="RluA_PseudoU_synthase"/>
</dbReference>
<sequence>MMCLHPLLDFIDGNFALSNASPSYYYEGRCPQSGHLLRLPRTPLVEAIALSLMQQLATDNLYSLEGKMYGVLLVELPNSEQRILKAFSGLLNGCSVVEGWVPPIPGREEVALEEAQTLAELEAIKQELIHLKQLPQRQDYETLSREFEQQLQAMSDRHRDCKHQRQQKRQQLYETLAGEALTIALEQLDEESRQQGIERRQLKRQQNEVLQPLQQLIAAADTRIGQLKQQRKLLSRQLQAQMHAAYTVMNFFGQSRSLQQLMPRGLPTGTGDCCAPKLLHYAATNNLKPLAMAEFWWGSSAADQDKIPGKFYGACAERCQPLMGFLLSGLSNSPTSPSREEVTLPIIYKDEWLIVVNKPAGLLSVPGRYFDSQDSVLGRLRNLFTDGILLNAVHRLDQDTSGILVLARDRQTHRQLSIQFQQQQVHKVYEALLSGIVSTDRGVIELPLWGNPDNRPYQQVDWQRGKPSITHFQAIAREGNYTRVEFKPLTGRTHQLRVHAADSQGLGKPILGDRLYGCGAVTKRLYLHARQLCFQHPQLGDPLQLQVTTPF</sequence>
<evidence type="ECO:0000256" key="1">
    <source>
        <dbReference type="ARBA" id="ARBA00000073"/>
    </source>
</evidence>
<organism evidence="6 7">
    <name type="scientific">Mojavia pulchra JT2-VF2</name>
    <dbReference type="NCBI Taxonomy" id="287848"/>
    <lineage>
        <taxon>Bacteria</taxon>
        <taxon>Bacillati</taxon>
        <taxon>Cyanobacteriota</taxon>
        <taxon>Cyanophyceae</taxon>
        <taxon>Nostocales</taxon>
        <taxon>Nostocaceae</taxon>
    </lineage>
</organism>
<dbReference type="PROSITE" id="PS01129">
    <property type="entry name" value="PSI_RLU"/>
    <property type="match status" value="1"/>
</dbReference>
<dbReference type="InterPro" id="IPR020103">
    <property type="entry name" value="PsdUridine_synth_cat_dom_sf"/>
</dbReference>
<evidence type="ECO:0000256" key="2">
    <source>
        <dbReference type="ARBA" id="ARBA00031870"/>
    </source>
</evidence>
<protein>
    <recommendedName>
        <fullName evidence="2">RNA pseudouridylate synthase</fullName>
    </recommendedName>
    <alternativeName>
        <fullName evidence="3">RNA-uridine isomerase</fullName>
    </alternativeName>
</protein>
<evidence type="ECO:0000313" key="7">
    <source>
        <dbReference type="Proteomes" id="UP000715781"/>
    </source>
</evidence>
<accession>A0A951UHJ0</accession>
<comment type="catalytic activity">
    <reaction evidence="1">
        <text>a uridine in RNA = a pseudouridine in RNA</text>
        <dbReference type="Rhea" id="RHEA:48348"/>
        <dbReference type="Rhea" id="RHEA-COMP:12068"/>
        <dbReference type="Rhea" id="RHEA-COMP:12069"/>
        <dbReference type="ChEBI" id="CHEBI:65314"/>
        <dbReference type="ChEBI" id="CHEBI:65315"/>
    </reaction>
</comment>
<comment type="caution">
    <text evidence="6">The sequence shown here is derived from an EMBL/GenBank/DDBJ whole genome shotgun (WGS) entry which is preliminary data.</text>
</comment>
<dbReference type="GO" id="GO:0003723">
    <property type="term" value="F:RNA binding"/>
    <property type="evidence" value="ECO:0007669"/>
    <property type="project" value="InterPro"/>
</dbReference>
<dbReference type="InterPro" id="IPR006145">
    <property type="entry name" value="PsdUridine_synth_RsuA/RluA"/>
</dbReference>
<dbReference type="GO" id="GO:0009982">
    <property type="term" value="F:pseudouridine synthase activity"/>
    <property type="evidence" value="ECO:0007669"/>
    <property type="project" value="InterPro"/>
</dbReference>
<dbReference type="InterPro" id="IPR006224">
    <property type="entry name" value="PsdUridine_synth_RluA-like_CS"/>
</dbReference>
<dbReference type="Gene3D" id="3.30.2350.10">
    <property type="entry name" value="Pseudouridine synthase"/>
    <property type="match status" value="1"/>
</dbReference>
<proteinExistence type="predicted"/>
<dbReference type="AlphaFoldDB" id="A0A951UHJ0"/>
<dbReference type="SUPFAM" id="SSF55120">
    <property type="entry name" value="Pseudouridine synthase"/>
    <property type="match status" value="1"/>
</dbReference>
<name>A0A951UHJ0_9NOST</name>
<keyword evidence="4" id="KW-0175">Coiled coil</keyword>
<evidence type="ECO:0000259" key="5">
    <source>
        <dbReference type="Pfam" id="PF00849"/>
    </source>
</evidence>
<feature type="domain" description="Pseudouridine synthase RsuA/RluA-like" evidence="5">
    <location>
        <begin position="353"/>
        <end position="501"/>
    </location>
</feature>
<dbReference type="Proteomes" id="UP000715781">
    <property type="component" value="Unassembled WGS sequence"/>
</dbReference>
<dbReference type="EMBL" id="JAHHHN010000012">
    <property type="protein sequence ID" value="MBW4563359.1"/>
    <property type="molecule type" value="Genomic_DNA"/>
</dbReference>
<dbReference type="PANTHER" id="PTHR21600">
    <property type="entry name" value="MITOCHONDRIAL RNA PSEUDOURIDINE SYNTHASE"/>
    <property type="match status" value="1"/>
</dbReference>
<dbReference type="CDD" id="cd02869">
    <property type="entry name" value="PseudoU_synth_RluA_like"/>
    <property type="match status" value="1"/>
</dbReference>
<reference evidence="6" key="1">
    <citation type="submission" date="2021-05" db="EMBL/GenBank/DDBJ databases">
        <authorList>
            <person name="Pietrasiak N."/>
            <person name="Ward R."/>
            <person name="Stajich J.E."/>
            <person name="Kurbessoian T."/>
        </authorList>
    </citation>
    <scope>NUCLEOTIDE SEQUENCE</scope>
    <source>
        <strain evidence="6">JT2-VF2</strain>
    </source>
</reference>
<dbReference type="GO" id="GO:0140098">
    <property type="term" value="F:catalytic activity, acting on RNA"/>
    <property type="evidence" value="ECO:0007669"/>
    <property type="project" value="UniProtKB-ARBA"/>
</dbReference>
<dbReference type="Pfam" id="PF00849">
    <property type="entry name" value="PseudoU_synth_2"/>
    <property type="match status" value="1"/>
</dbReference>
<reference evidence="6" key="2">
    <citation type="journal article" date="2022" name="Microbiol. Resour. Announc.">
        <title>Metagenome Sequencing to Explore Phylogenomics of Terrestrial Cyanobacteria.</title>
        <authorList>
            <person name="Ward R.D."/>
            <person name="Stajich J.E."/>
            <person name="Johansen J.R."/>
            <person name="Huntemann M."/>
            <person name="Clum A."/>
            <person name="Foster B."/>
            <person name="Foster B."/>
            <person name="Roux S."/>
            <person name="Palaniappan K."/>
            <person name="Varghese N."/>
            <person name="Mukherjee S."/>
            <person name="Reddy T.B.K."/>
            <person name="Daum C."/>
            <person name="Copeland A."/>
            <person name="Chen I.A."/>
            <person name="Ivanova N.N."/>
            <person name="Kyrpides N.C."/>
            <person name="Shapiro N."/>
            <person name="Eloe-Fadrosh E.A."/>
            <person name="Pietrasiak N."/>
        </authorList>
    </citation>
    <scope>NUCLEOTIDE SEQUENCE</scope>
    <source>
        <strain evidence="6">JT2-VF2</strain>
    </source>
</reference>
<evidence type="ECO:0000313" key="6">
    <source>
        <dbReference type="EMBL" id="MBW4563359.1"/>
    </source>
</evidence>
<gene>
    <name evidence="6" type="ORF">KME32_19870</name>
</gene>
<dbReference type="PANTHER" id="PTHR21600:SF89">
    <property type="entry name" value="RIBOSOMAL LARGE SUBUNIT PSEUDOURIDINE SYNTHASE A"/>
    <property type="match status" value="1"/>
</dbReference>
<dbReference type="GO" id="GO:0000455">
    <property type="term" value="P:enzyme-directed rRNA pseudouridine synthesis"/>
    <property type="evidence" value="ECO:0007669"/>
    <property type="project" value="TreeGrafter"/>
</dbReference>